<keyword evidence="2" id="KW-1003">Cell membrane</keyword>
<dbReference type="PANTHER" id="PTHR30482">
    <property type="entry name" value="HIGH-AFFINITY BRANCHED-CHAIN AMINO ACID TRANSPORT SYSTEM PERMEASE"/>
    <property type="match status" value="1"/>
</dbReference>
<feature type="transmembrane region" description="Helical" evidence="6">
    <location>
        <begin position="293"/>
        <end position="318"/>
    </location>
</feature>
<keyword evidence="8" id="KW-1185">Reference proteome</keyword>
<evidence type="ECO:0000256" key="2">
    <source>
        <dbReference type="ARBA" id="ARBA00022475"/>
    </source>
</evidence>
<protein>
    <submittedName>
        <fullName evidence="7">Inner-membrane translocator</fullName>
    </submittedName>
</protein>
<evidence type="ECO:0000256" key="5">
    <source>
        <dbReference type="ARBA" id="ARBA00023136"/>
    </source>
</evidence>
<feature type="transmembrane region" description="Helical" evidence="6">
    <location>
        <begin position="57"/>
        <end position="79"/>
    </location>
</feature>
<dbReference type="AlphaFoldDB" id="G2T0Q0"/>
<dbReference type="EMBL" id="CP003040">
    <property type="protein sequence ID" value="AEN95732.1"/>
    <property type="molecule type" value="Genomic_DNA"/>
</dbReference>
<keyword evidence="4 6" id="KW-1133">Transmembrane helix</keyword>
<evidence type="ECO:0000256" key="3">
    <source>
        <dbReference type="ARBA" id="ARBA00022692"/>
    </source>
</evidence>
<dbReference type="STRING" id="585394.RHOM_03050"/>
<feature type="transmembrane region" description="Helical" evidence="6">
    <location>
        <begin position="203"/>
        <end position="224"/>
    </location>
</feature>
<evidence type="ECO:0000256" key="4">
    <source>
        <dbReference type="ARBA" id="ARBA00022989"/>
    </source>
</evidence>
<dbReference type="HOGENOM" id="CLU_031365_1_2_9"/>
<dbReference type="CDD" id="cd06581">
    <property type="entry name" value="TM_PBP1_LivM_like"/>
    <property type="match status" value="1"/>
</dbReference>
<accession>G2T0Q0</accession>
<keyword evidence="5 6" id="KW-0472">Membrane</keyword>
<sequence length="369" mass="39738">MRKYNAKGRTAMAKLNLKTVNKKTKDQLITFVLVIAVYIVVQIMVAAGAISSLMQGLLVPMCTYSIVAIGLNLCVGYLGELSIGHAGFMCVGAFSSAFCTKMLEGVIGSQIVLFIIALLVGTAMAAFFGFLIGIPVLRLRGDYLAIVTLAFGEIIKNIINVLYIAKDGSGFHFAISNGNAIDLADDGVWLINGAKGIAKIPHLSSFTAGVILILISLFVVYNLVNSRSGRAIMAIRDNRIAAESVGINITKFKLMAFTISAAIAGAGGVLYAHNLSTVTATPANFGYNMSIMILVFVVLGGMGNFRGSIIAAVLLTLLPEVLRGLSDYRMLIYSIVLIVMMLFNWAPKCIEWRQKMAQKFRKNTKKEAV</sequence>
<dbReference type="GO" id="GO:0005886">
    <property type="term" value="C:plasma membrane"/>
    <property type="evidence" value="ECO:0007669"/>
    <property type="project" value="UniProtKB-SubCell"/>
</dbReference>
<dbReference type="Proteomes" id="UP000008178">
    <property type="component" value="Chromosome"/>
</dbReference>
<dbReference type="GO" id="GO:0015658">
    <property type="term" value="F:branched-chain amino acid transmembrane transporter activity"/>
    <property type="evidence" value="ECO:0007669"/>
    <property type="project" value="InterPro"/>
</dbReference>
<feature type="transmembrane region" description="Helical" evidence="6">
    <location>
        <begin position="109"/>
        <end position="131"/>
    </location>
</feature>
<reference evidence="7 8" key="1">
    <citation type="journal article" date="2015" name="Genome Announc.">
        <title>Complete genome sequence of the human gut symbiont Roseburia hominis.</title>
        <authorList>
            <person name="Travis A.J."/>
            <person name="Kelly D."/>
            <person name="Flint H.J."/>
            <person name="Aminov R.I."/>
        </authorList>
    </citation>
    <scope>NUCLEOTIDE SEQUENCE [LARGE SCALE GENOMIC DNA]</scope>
    <source>
        <strain evidence="8">DSM 16839 / JCM 17582 / NCIMB 14029 / A2-183</strain>
    </source>
</reference>
<feature type="transmembrane region" description="Helical" evidence="6">
    <location>
        <begin position="28"/>
        <end position="51"/>
    </location>
</feature>
<dbReference type="InterPro" id="IPR001851">
    <property type="entry name" value="ABC_transp_permease"/>
</dbReference>
<dbReference type="eggNOG" id="COG4177">
    <property type="taxonomic scope" value="Bacteria"/>
</dbReference>
<keyword evidence="3 6" id="KW-0812">Transmembrane</keyword>
<evidence type="ECO:0000313" key="8">
    <source>
        <dbReference type="Proteomes" id="UP000008178"/>
    </source>
</evidence>
<evidence type="ECO:0000256" key="1">
    <source>
        <dbReference type="ARBA" id="ARBA00004651"/>
    </source>
</evidence>
<feature type="transmembrane region" description="Helical" evidence="6">
    <location>
        <begin position="143"/>
        <end position="165"/>
    </location>
</feature>
<dbReference type="Pfam" id="PF02653">
    <property type="entry name" value="BPD_transp_2"/>
    <property type="match status" value="1"/>
</dbReference>
<comment type="subcellular location">
    <subcellularLocation>
        <location evidence="1">Cell membrane</location>
        <topology evidence="1">Multi-pass membrane protein</topology>
    </subcellularLocation>
</comment>
<organism evidence="7 8">
    <name type="scientific">Roseburia hominis (strain DSM 16839 / JCM 17582 / NCIMB 14029 / A2-183)</name>
    <dbReference type="NCBI Taxonomy" id="585394"/>
    <lineage>
        <taxon>Bacteria</taxon>
        <taxon>Bacillati</taxon>
        <taxon>Bacillota</taxon>
        <taxon>Clostridia</taxon>
        <taxon>Lachnospirales</taxon>
        <taxon>Lachnospiraceae</taxon>
        <taxon>Roseburia</taxon>
    </lineage>
</organism>
<feature type="transmembrane region" description="Helical" evidence="6">
    <location>
        <begin position="254"/>
        <end position="273"/>
    </location>
</feature>
<name>G2T0Q0_ROSHA</name>
<evidence type="ECO:0000313" key="7">
    <source>
        <dbReference type="EMBL" id="AEN95732.1"/>
    </source>
</evidence>
<feature type="transmembrane region" description="Helical" evidence="6">
    <location>
        <begin position="330"/>
        <end position="346"/>
    </location>
</feature>
<dbReference type="PANTHER" id="PTHR30482:SF10">
    <property type="entry name" value="HIGH-AFFINITY BRANCHED-CHAIN AMINO ACID TRANSPORT PROTEIN BRAE"/>
    <property type="match status" value="1"/>
</dbReference>
<dbReference type="KEGG" id="rho:RHOM_03050"/>
<proteinExistence type="predicted"/>
<gene>
    <name evidence="7" type="ordered locus">RHOM_03050</name>
</gene>
<dbReference type="InterPro" id="IPR043428">
    <property type="entry name" value="LivM-like"/>
</dbReference>
<evidence type="ECO:0000256" key="6">
    <source>
        <dbReference type="SAM" id="Phobius"/>
    </source>
</evidence>